<dbReference type="EMBL" id="CAJOBH010083462">
    <property type="protein sequence ID" value="CAF4528368.1"/>
    <property type="molecule type" value="Genomic_DNA"/>
</dbReference>
<name>A0A8S2Y4R9_9BILA</name>
<organism evidence="4 6">
    <name type="scientific">Rotaria magnacalcarata</name>
    <dbReference type="NCBI Taxonomy" id="392030"/>
    <lineage>
        <taxon>Eukaryota</taxon>
        <taxon>Metazoa</taxon>
        <taxon>Spiralia</taxon>
        <taxon>Gnathifera</taxon>
        <taxon>Rotifera</taxon>
        <taxon>Eurotatoria</taxon>
        <taxon>Bdelloidea</taxon>
        <taxon>Philodinida</taxon>
        <taxon>Philodinidae</taxon>
        <taxon>Rotaria</taxon>
    </lineage>
</organism>
<comment type="similarity">
    <text evidence="1">Belongs to the heat shock protein 70 family.</text>
</comment>
<dbReference type="PANTHER" id="PTHR45639">
    <property type="entry name" value="HSC70CB, ISOFORM G-RELATED"/>
    <property type="match status" value="1"/>
</dbReference>
<dbReference type="Gene3D" id="3.30.420.40">
    <property type="match status" value="1"/>
</dbReference>
<proteinExistence type="inferred from homology"/>
<dbReference type="AlphaFoldDB" id="A0A8S2Y4R9"/>
<dbReference type="Proteomes" id="UP000681967">
    <property type="component" value="Unassembled WGS sequence"/>
</dbReference>
<evidence type="ECO:0000256" key="1">
    <source>
        <dbReference type="ARBA" id="ARBA00007381"/>
    </source>
</evidence>
<dbReference type="EMBL" id="CAJOBJ010155203">
    <property type="protein sequence ID" value="CAF4823461.1"/>
    <property type="molecule type" value="Genomic_DNA"/>
</dbReference>
<evidence type="ECO:0000313" key="4">
    <source>
        <dbReference type="EMBL" id="CAF4528368.1"/>
    </source>
</evidence>
<evidence type="ECO:0008006" key="7">
    <source>
        <dbReference type="Google" id="ProtNLM"/>
    </source>
</evidence>
<accession>A0A8S2Y4R9</accession>
<dbReference type="InterPro" id="IPR013126">
    <property type="entry name" value="Hsp_70_fam"/>
</dbReference>
<keyword evidence="3" id="KW-0067">ATP-binding</keyword>
<dbReference type="InterPro" id="IPR043129">
    <property type="entry name" value="ATPase_NBD"/>
</dbReference>
<protein>
    <recommendedName>
        <fullName evidence="7">Heat shock protein 70</fullName>
    </recommendedName>
</protein>
<dbReference type="PROSITE" id="PS01036">
    <property type="entry name" value="HSP70_3"/>
    <property type="match status" value="1"/>
</dbReference>
<dbReference type="Proteomes" id="UP000681720">
    <property type="component" value="Unassembled WGS sequence"/>
</dbReference>
<dbReference type="Pfam" id="PF00012">
    <property type="entry name" value="HSP70"/>
    <property type="match status" value="1"/>
</dbReference>
<comment type="caution">
    <text evidence="4">The sequence shown here is derived from an EMBL/GenBank/DDBJ whole genome shotgun (WGS) entry which is preliminary data.</text>
</comment>
<evidence type="ECO:0000256" key="3">
    <source>
        <dbReference type="ARBA" id="ARBA00022840"/>
    </source>
</evidence>
<feature type="non-terminal residue" evidence="4">
    <location>
        <position position="1"/>
    </location>
</feature>
<dbReference type="PANTHER" id="PTHR45639:SF34">
    <property type="entry name" value="CHAPERONE PROTEIN DNAK"/>
    <property type="match status" value="1"/>
</dbReference>
<dbReference type="SUPFAM" id="SSF53067">
    <property type="entry name" value="Actin-like ATPase domain"/>
    <property type="match status" value="1"/>
</dbReference>
<reference evidence="4" key="1">
    <citation type="submission" date="2021-02" db="EMBL/GenBank/DDBJ databases">
        <authorList>
            <person name="Nowell W R."/>
        </authorList>
    </citation>
    <scope>NUCLEOTIDE SEQUENCE</scope>
</reference>
<gene>
    <name evidence="4" type="ORF">BYL167_LOCUS37204</name>
    <name evidence="5" type="ORF">GIL414_LOCUS48118</name>
</gene>
<dbReference type="Gene3D" id="3.90.640.10">
    <property type="entry name" value="Actin, Chain A, domain 4"/>
    <property type="match status" value="1"/>
</dbReference>
<evidence type="ECO:0000256" key="2">
    <source>
        <dbReference type="ARBA" id="ARBA00022741"/>
    </source>
</evidence>
<sequence>VTRSQFENLVAHLIKRTIDPCKKAIKDADVKLADINEVILVGGMSRMPKVRRISCRW</sequence>
<dbReference type="GO" id="GO:0140662">
    <property type="term" value="F:ATP-dependent protein folding chaperone"/>
    <property type="evidence" value="ECO:0007669"/>
    <property type="project" value="InterPro"/>
</dbReference>
<evidence type="ECO:0000313" key="6">
    <source>
        <dbReference type="Proteomes" id="UP000681967"/>
    </source>
</evidence>
<dbReference type="GO" id="GO:0034663">
    <property type="term" value="C:endoplasmic reticulum chaperone complex"/>
    <property type="evidence" value="ECO:0007669"/>
    <property type="project" value="TreeGrafter"/>
</dbReference>
<dbReference type="GO" id="GO:0005524">
    <property type="term" value="F:ATP binding"/>
    <property type="evidence" value="ECO:0007669"/>
    <property type="project" value="UniProtKB-KW"/>
</dbReference>
<evidence type="ECO:0000313" key="5">
    <source>
        <dbReference type="EMBL" id="CAF4823461.1"/>
    </source>
</evidence>
<dbReference type="InterPro" id="IPR018181">
    <property type="entry name" value="Heat_shock_70_CS"/>
</dbReference>
<dbReference type="GO" id="GO:0030968">
    <property type="term" value="P:endoplasmic reticulum unfolded protein response"/>
    <property type="evidence" value="ECO:0007669"/>
    <property type="project" value="TreeGrafter"/>
</dbReference>
<keyword evidence="2" id="KW-0547">Nucleotide-binding</keyword>